<dbReference type="EMBL" id="CAJPEV010000006">
    <property type="protein sequence ID" value="CAG0878574.1"/>
    <property type="molecule type" value="Genomic_DNA"/>
</dbReference>
<evidence type="ECO:0000256" key="1">
    <source>
        <dbReference type="ARBA" id="ARBA00009646"/>
    </source>
</evidence>
<dbReference type="Gene3D" id="2.60.20.10">
    <property type="entry name" value="Crystallins"/>
    <property type="match status" value="1"/>
</dbReference>
<sequence length="157" mass="17398">MFYSEYGYNPNDYGGMSWVWGQDYCFSFGSVSNDVSSLRYAGHGGDCRISSLTLYEHEYFSGEEFYSGIDVPSVPASMSRIDSITTTGSDWTVYTLPNYTGSQVCILAGGPPCYVALVTDLADLGISTVRSFRRGCFSERKIRLDTPHHGSVVKTRE</sequence>
<keyword evidence="5" id="KW-1185">Reference proteome</keyword>
<evidence type="ECO:0000313" key="5">
    <source>
        <dbReference type="Proteomes" id="UP000677054"/>
    </source>
</evidence>
<accession>A0A7R9A1T6</accession>
<dbReference type="EMBL" id="LR899523">
    <property type="protein sequence ID" value="CAD7240060.1"/>
    <property type="molecule type" value="Genomic_DNA"/>
</dbReference>
<dbReference type="AlphaFoldDB" id="A0A7R9A1T6"/>
<proteinExistence type="inferred from homology"/>
<gene>
    <name evidence="4" type="ORF">DSTB1V02_LOCUS97</name>
</gene>
<evidence type="ECO:0000259" key="3">
    <source>
        <dbReference type="Pfam" id="PF00030"/>
    </source>
</evidence>
<dbReference type="Proteomes" id="UP000677054">
    <property type="component" value="Unassembled WGS sequence"/>
</dbReference>
<evidence type="ECO:0000313" key="4">
    <source>
        <dbReference type="EMBL" id="CAD7240060.1"/>
    </source>
</evidence>
<keyword evidence="2" id="KW-0677">Repeat</keyword>
<name>A0A7R9A1T6_9CRUS</name>
<dbReference type="InterPro" id="IPR011024">
    <property type="entry name" value="G_crystallin-like"/>
</dbReference>
<comment type="similarity">
    <text evidence="1">Belongs to the beta/gamma-crystallin family.</text>
</comment>
<evidence type="ECO:0000256" key="2">
    <source>
        <dbReference type="ARBA" id="ARBA00022737"/>
    </source>
</evidence>
<dbReference type="Pfam" id="PF00030">
    <property type="entry name" value="Crystall"/>
    <property type="match status" value="1"/>
</dbReference>
<protein>
    <recommendedName>
        <fullName evidence="3">Beta/gamma crystallin 'Greek key' domain-containing protein</fullName>
    </recommendedName>
</protein>
<reference evidence="4" key="1">
    <citation type="submission" date="2020-11" db="EMBL/GenBank/DDBJ databases">
        <authorList>
            <person name="Tran Van P."/>
        </authorList>
    </citation>
    <scope>NUCLEOTIDE SEQUENCE</scope>
</reference>
<feature type="domain" description="Beta/gamma crystallin 'Greek key'" evidence="3">
    <location>
        <begin position="52"/>
        <end position="117"/>
    </location>
</feature>
<dbReference type="InterPro" id="IPR001064">
    <property type="entry name" value="Beta/gamma_crystallin"/>
</dbReference>
<dbReference type="SUPFAM" id="SSF49695">
    <property type="entry name" value="gamma-Crystallin-like"/>
    <property type="match status" value="1"/>
</dbReference>
<dbReference type="OrthoDB" id="6353266at2759"/>
<organism evidence="4">
    <name type="scientific">Darwinula stevensoni</name>
    <dbReference type="NCBI Taxonomy" id="69355"/>
    <lineage>
        <taxon>Eukaryota</taxon>
        <taxon>Metazoa</taxon>
        <taxon>Ecdysozoa</taxon>
        <taxon>Arthropoda</taxon>
        <taxon>Crustacea</taxon>
        <taxon>Oligostraca</taxon>
        <taxon>Ostracoda</taxon>
        <taxon>Podocopa</taxon>
        <taxon>Podocopida</taxon>
        <taxon>Darwinulocopina</taxon>
        <taxon>Darwinuloidea</taxon>
        <taxon>Darwinulidae</taxon>
        <taxon>Darwinula</taxon>
    </lineage>
</organism>